<accession>A0AAW1LBF0</accession>
<reference evidence="2 3" key="1">
    <citation type="journal article" date="2024" name="BMC Genomics">
        <title>De novo assembly and annotation of Popillia japonica's genome with initial clues to its potential as an invasive pest.</title>
        <authorList>
            <person name="Cucini C."/>
            <person name="Boschi S."/>
            <person name="Funari R."/>
            <person name="Cardaioli E."/>
            <person name="Iannotti N."/>
            <person name="Marturano G."/>
            <person name="Paoli F."/>
            <person name="Bruttini M."/>
            <person name="Carapelli A."/>
            <person name="Frati F."/>
            <person name="Nardi F."/>
        </authorList>
    </citation>
    <scope>NUCLEOTIDE SEQUENCE [LARGE SCALE GENOMIC DNA]</scope>
    <source>
        <strain evidence="2">DMR45628</strain>
    </source>
</reference>
<proteinExistence type="predicted"/>
<sequence>MYQALCGGESRACILRIAIIQSTVYALIVCLSIFGAIYYSEDFDSDDEGVLSDNDFFLADRLYIVTGILNSVPFLLAVMLFIGVFTEKYELVRVYIFLKIFETIINTIMLLVICILISYSIHSYYAIFVCATPVIIAIWMLESIVNVNLFYTQKIAGKNNTQPDTRRKNTQAPSNVA</sequence>
<evidence type="ECO:0000313" key="3">
    <source>
        <dbReference type="Proteomes" id="UP001458880"/>
    </source>
</evidence>
<name>A0AAW1LBF0_POPJA</name>
<evidence type="ECO:0000313" key="2">
    <source>
        <dbReference type="EMBL" id="KAK9731228.1"/>
    </source>
</evidence>
<gene>
    <name evidence="2" type="ORF">QE152_g13854</name>
</gene>
<keyword evidence="1" id="KW-0812">Transmembrane</keyword>
<feature type="transmembrane region" description="Helical" evidence="1">
    <location>
        <begin position="62"/>
        <end position="84"/>
    </location>
</feature>
<feature type="transmembrane region" description="Helical" evidence="1">
    <location>
        <begin position="125"/>
        <end position="151"/>
    </location>
</feature>
<protein>
    <submittedName>
        <fullName evidence="2">Uncharacterized protein</fullName>
    </submittedName>
</protein>
<dbReference type="EMBL" id="JASPKY010000136">
    <property type="protein sequence ID" value="KAK9731228.1"/>
    <property type="molecule type" value="Genomic_DNA"/>
</dbReference>
<organism evidence="2 3">
    <name type="scientific">Popillia japonica</name>
    <name type="common">Japanese beetle</name>
    <dbReference type="NCBI Taxonomy" id="7064"/>
    <lineage>
        <taxon>Eukaryota</taxon>
        <taxon>Metazoa</taxon>
        <taxon>Ecdysozoa</taxon>
        <taxon>Arthropoda</taxon>
        <taxon>Hexapoda</taxon>
        <taxon>Insecta</taxon>
        <taxon>Pterygota</taxon>
        <taxon>Neoptera</taxon>
        <taxon>Endopterygota</taxon>
        <taxon>Coleoptera</taxon>
        <taxon>Polyphaga</taxon>
        <taxon>Scarabaeiformia</taxon>
        <taxon>Scarabaeidae</taxon>
        <taxon>Rutelinae</taxon>
        <taxon>Popillia</taxon>
    </lineage>
</organism>
<keyword evidence="1" id="KW-0472">Membrane</keyword>
<keyword evidence="1" id="KW-1133">Transmembrane helix</keyword>
<evidence type="ECO:0000256" key="1">
    <source>
        <dbReference type="SAM" id="Phobius"/>
    </source>
</evidence>
<keyword evidence="3" id="KW-1185">Reference proteome</keyword>
<dbReference type="Proteomes" id="UP001458880">
    <property type="component" value="Unassembled WGS sequence"/>
</dbReference>
<dbReference type="AlphaFoldDB" id="A0AAW1LBF0"/>
<comment type="caution">
    <text evidence="2">The sequence shown here is derived from an EMBL/GenBank/DDBJ whole genome shotgun (WGS) entry which is preliminary data.</text>
</comment>
<feature type="transmembrane region" description="Helical" evidence="1">
    <location>
        <begin position="96"/>
        <end position="119"/>
    </location>
</feature>
<feature type="transmembrane region" description="Helical" evidence="1">
    <location>
        <begin position="12"/>
        <end position="39"/>
    </location>
</feature>